<evidence type="ECO:0000313" key="2">
    <source>
        <dbReference type="EMBL" id="KAK4879533.1"/>
    </source>
</evidence>
<proteinExistence type="predicted"/>
<dbReference type="AlphaFoldDB" id="A0AAN7P9U5"/>
<dbReference type="EMBL" id="JARPUR010000003">
    <property type="protein sequence ID" value="KAK4879533.1"/>
    <property type="molecule type" value="Genomic_DNA"/>
</dbReference>
<accession>A0AAN7P9U5</accession>
<evidence type="ECO:0000313" key="3">
    <source>
        <dbReference type="Proteomes" id="UP001353858"/>
    </source>
</evidence>
<protein>
    <submittedName>
        <fullName evidence="2">Uncharacterized protein</fullName>
    </submittedName>
</protein>
<reference evidence="3" key="1">
    <citation type="submission" date="2023-01" db="EMBL/GenBank/DDBJ databases">
        <title>Key to firefly adult light organ development and bioluminescence: homeobox transcription factors regulate luciferase expression and transportation to peroxisome.</title>
        <authorList>
            <person name="Fu X."/>
        </authorList>
    </citation>
    <scope>NUCLEOTIDE SEQUENCE [LARGE SCALE GENOMIC DNA]</scope>
</reference>
<dbReference type="Proteomes" id="UP001353858">
    <property type="component" value="Unassembled WGS sequence"/>
</dbReference>
<gene>
    <name evidence="2" type="ORF">RN001_007679</name>
</gene>
<name>A0AAN7P9U5_9COLE</name>
<dbReference type="PANTHER" id="PTHR33480">
    <property type="entry name" value="SET DOMAIN-CONTAINING PROTEIN-RELATED"/>
    <property type="match status" value="1"/>
</dbReference>
<sequence>MSNGKDPLQRTNNSFKNENELSGKNTEIIEEDENSVVSPSVSSNGSTCEYKRIRLSSDTNDEVVSSDHSEYLPEISDDSTSSGSATSKIVANSFTQIKPIEKSILFSNYSKEINQTSNKNDCQFLSKLQNAVSAPILPLEPNEPENIIGFCVLPSTLIRQEKPENNFIDNKQRKKKKWVKVKRLPDFCYYCEAEVLNFARHLLRNHSNEIEVQKILSLKTNDLIRKRLIGALRKRGNHLKNINVCVKPVKKSHVPGRDASECIPCKHCLGYFRPKQLWLHVKKCPFNSGDKTKYSHKTDAQNLMIRHPIDQRLKESVFPTMRADKVSLVAKKDALICRYGAQYLTSHREKHHINVCSRKMRELAKMLIEVQKLHPSVKSLYDALQPIYFDSFVEATKNVAGYDASKEEYQSSTFAMNISTSLKDCCNLAIRITLKRKSCNSTLNTAELEANFNTFQNLLKDSWKFEISSVAASCLNTRKWNKVTIVPLANDLKIFRSYLLEKGKLAQEELKCNPNNEKMYKLLLEVTYCRSMLLNRKRGGELQRMPLGVYQNTQVHQSYEEFTDAISPTEKVLLKTFKRVVIRGKRDRGVPVLFSTDVQQHLKTLISLRDNFVNKNNIYLFAKVLHSTPITGYKIKKHTIEYILPFDLNQ</sequence>
<feature type="compositionally biased region" description="Polar residues" evidence="1">
    <location>
        <begin position="1"/>
        <end position="25"/>
    </location>
</feature>
<dbReference type="PANTHER" id="PTHR33480:SF1">
    <property type="entry name" value="TYR RECOMBINASE DOMAIN-CONTAINING PROTEIN"/>
    <property type="match status" value="1"/>
</dbReference>
<keyword evidence="3" id="KW-1185">Reference proteome</keyword>
<comment type="caution">
    <text evidence="2">The sequence shown here is derived from an EMBL/GenBank/DDBJ whole genome shotgun (WGS) entry which is preliminary data.</text>
</comment>
<organism evidence="2 3">
    <name type="scientific">Aquatica leii</name>
    <dbReference type="NCBI Taxonomy" id="1421715"/>
    <lineage>
        <taxon>Eukaryota</taxon>
        <taxon>Metazoa</taxon>
        <taxon>Ecdysozoa</taxon>
        <taxon>Arthropoda</taxon>
        <taxon>Hexapoda</taxon>
        <taxon>Insecta</taxon>
        <taxon>Pterygota</taxon>
        <taxon>Neoptera</taxon>
        <taxon>Endopterygota</taxon>
        <taxon>Coleoptera</taxon>
        <taxon>Polyphaga</taxon>
        <taxon>Elateriformia</taxon>
        <taxon>Elateroidea</taxon>
        <taxon>Lampyridae</taxon>
        <taxon>Luciolinae</taxon>
        <taxon>Aquatica</taxon>
    </lineage>
</organism>
<evidence type="ECO:0000256" key="1">
    <source>
        <dbReference type="SAM" id="MobiDB-lite"/>
    </source>
</evidence>
<feature type="region of interest" description="Disordered" evidence="1">
    <location>
        <begin position="58"/>
        <end position="85"/>
    </location>
</feature>
<feature type="region of interest" description="Disordered" evidence="1">
    <location>
        <begin position="1"/>
        <end position="46"/>
    </location>
</feature>